<reference evidence="2 3" key="1">
    <citation type="submission" date="2016-11" db="EMBL/GenBank/DDBJ databases">
        <title>The macronuclear genome of Stentor coeruleus: a giant cell with tiny introns.</title>
        <authorList>
            <person name="Slabodnick M."/>
            <person name="Ruby J.G."/>
            <person name="Reiff S.B."/>
            <person name="Swart E.C."/>
            <person name="Gosai S."/>
            <person name="Prabakaran S."/>
            <person name="Witkowska E."/>
            <person name="Larue G.E."/>
            <person name="Fisher S."/>
            <person name="Freeman R.M."/>
            <person name="Gunawardena J."/>
            <person name="Chu W."/>
            <person name="Stover N.A."/>
            <person name="Gregory B.D."/>
            <person name="Nowacki M."/>
            <person name="Derisi J."/>
            <person name="Roy S.W."/>
            <person name="Marshall W.F."/>
            <person name="Sood P."/>
        </authorList>
    </citation>
    <scope>NUCLEOTIDE SEQUENCE [LARGE SCALE GENOMIC DNA]</scope>
    <source>
        <strain evidence="2">WM001</strain>
    </source>
</reference>
<evidence type="ECO:0000256" key="1">
    <source>
        <dbReference type="SAM" id="MobiDB-lite"/>
    </source>
</evidence>
<dbReference type="AlphaFoldDB" id="A0A1R2BJW9"/>
<evidence type="ECO:0000313" key="2">
    <source>
        <dbReference type="EMBL" id="OMJ77072.1"/>
    </source>
</evidence>
<organism evidence="2 3">
    <name type="scientific">Stentor coeruleus</name>
    <dbReference type="NCBI Taxonomy" id="5963"/>
    <lineage>
        <taxon>Eukaryota</taxon>
        <taxon>Sar</taxon>
        <taxon>Alveolata</taxon>
        <taxon>Ciliophora</taxon>
        <taxon>Postciliodesmatophora</taxon>
        <taxon>Heterotrichea</taxon>
        <taxon>Heterotrichida</taxon>
        <taxon>Stentoridae</taxon>
        <taxon>Stentor</taxon>
    </lineage>
</organism>
<accession>A0A1R2BJW9</accession>
<name>A0A1R2BJW9_9CILI</name>
<proteinExistence type="predicted"/>
<evidence type="ECO:0000313" key="3">
    <source>
        <dbReference type="Proteomes" id="UP000187209"/>
    </source>
</evidence>
<comment type="caution">
    <text evidence="2">The sequence shown here is derived from an EMBL/GenBank/DDBJ whole genome shotgun (WGS) entry which is preliminary data.</text>
</comment>
<feature type="region of interest" description="Disordered" evidence="1">
    <location>
        <begin position="107"/>
        <end position="150"/>
    </location>
</feature>
<protein>
    <submittedName>
        <fullName evidence="2">Uncharacterized protein</fullName>
    </submittedName>
</protein>
<gene>
    <name evidence="2" type="ORF">SteCoe_23424</name>
</gene>
<keyword evidence="3" id="KW-1185">Reference proteome</keyword>
<feature type="compositionally biased region" description="Polar residues" evidence="1">
    <location>
        <begin position="134"/>
        <end position="150"/>
    </location>
</feature>
<dbReference type="Proteomes" id="UP000187209">
    <property type="component" value="Unassembled WGS sequence"/>
</dbReference>
<sequence length="172" mass="19379">MQHKNKRYLDMKKIHLRFLATIAKKLLIKEFCRWKVNSIAKSFEFKVFKQMEVRNRENLRANLRKINSMALSNISTIMESCQELSPSPITDIFEELKSSLNSKVGHVGKISSGTGPRDKGITIKTSSTKSLKKAQNSSAIVHSSGLSNSSRSIPMIKKVKVLSKGIFQHSSK</sequence>
<dbReference type="EMBL" id="MPUH01000595">
    <property type="protein sequence ID" value="OMJ77072.1"/>
    <property type="molecule type" value="Genomic_DNA"/>
</dbReference>